<evidence type="ECO:0000313" key="2">
    <source>
        <dbReference type="Proteomes" id="UP000027135"/>
    </source>
</evidence>
<gene>
    <name evidence="1" type="ORF">L798_06832</name>
</gene>
<keyword evidence="2" id="KW-1185">Reference proteome</keyword>
<accession>A0A067QH64</accession>
<proteinExistence type="predicted"/>
<dbReference type="AlphaFoldDB" id="A0A067QH64"/>
<protein>
    <submittedName>
        <fullName evidence="1">Uncharacterized protein</fullName>
    </submittedName>
</protein>
<sequence length="125" mass="14455">MIFNVNNGDNNGAQLISEIATVYIQPLNIHNVLSIRQNLNPHLRISFQSVSETIYILKNLPIETQNLFENHTADTKTRTNGQRQERYRIQTLVMNIPQTNATNFKDLLKYQTQTDVYGMSTTLRM</sequence>
<dbReference type="Proteomes" id="UP000027135">
    <property type="component" value="Unassembled WGS sequence"/>
</dbReference>
<name>A0A067QH64_ZOONE</name>
<evidence type="ECO:0000313" key="1">
    <source>
        <dbReference type="EMBL" id="KDQ88827.1"/>
    </source>
</evidence>
<dbReference type="InParanoid" id="A0A067QH64"/>
<reference evidence="1 2" key="1">
    <citation type="journal article" date="2014" name="Nat. Commun.">
        <title>Molecular traces of alternative social organization in a termite genome.</title>
        <authorList>
            <person name="Terrapon N."/>
            <person name="Li C."/>
            <person name="Robertson H.M."/>
            <person name="Ji L."/>
            <person name="Meng X."/>
            <person name="Booth W."/>
            <person name="Chen Z."/>
            <person name="Childers C.P."/>
            <person name="Glastad K.M."/>
            <person name="Gokhale K."/>
            <person name="Gowin J."/>
            <person name="Gronenberg W."/>
            <person name="Hermansen R.A."/>
            <person name="Hu H."/>
            <person name="Hunt B.G."/>
            <person name="Huylmans A.K."/>
            <person name="Khalil S.M."/>
            <person name="Mitchell R.D."/>
            <person name="Munoz-Torres M.C."/>
            <person name="Mustard J.A."/>
            <person name="Pan H."/>
            <person name="Reese J.T."/>
            <person name="Scharf M.E."/>
            <person name="Sun F."/>
            <person name="Vogel H."/>
            <person name="Xiao J."/>
            <person name="Yang W."/>
            <person name="Yang Z."/>
            <person name="Yang Z."/>
            <person name="Zhou J."/>
            <person name="Zhu J."/>
            <person name="Brent C.S."/>
            <person name="Elsik C.G."/>
            <person name="Goodisman M.A."/>
            <person name="Liberles D.A."/>
            <person name="Roe R.M."/>
            <person name="Vargo E.L."/>
            <person name="Vilcinskas A."/>
            <person name="Wang J."/>
            <person name="Bornberg-Bauer E."/>
            <person name="Korb J."/>
            <person name="Zhang G."/>
            <person name="Liebig J."/>
        </authorList>
    </citation>
    <scope>NUCLEOTIDE SEQUENCE [LARGE SCALE GENOMIC DNA]</scope>
    <source>
        <tissue evidence="1">Whole organism</tissue>
    </source>
</reference>
<organism evidence="1 2">
    <name type="scientific">Zootermopsis nevadensis</name>
    <name type="common">Dampwood termite</name>
    <dbReference type="NCBI Taxonomy" id="136037"/>
    <lineage>
        <taxon>Eukaryota</taxon>
        <taxon>Metazoa</taxon>
        <taxon>Ecdysozoa</taxon>
        <taxon>Arthropoda</taxon>
        <taxon>Hexapoda</taxon>
        <taxon>Insecta</taxon>
        <taxon>Pterygota</taxon>
        <taxon>Neoptera</taxon>
        <taxon>Polyneoptera</taxon>
        <taxon>Dictyoptera</taxon>
        <taxon>Blattodea</taxon>
        <taxon>Blattoidea</taxon>
        <taxon>Termitoidae</taxon>
        <taxon>Termopsidae</taxon>
        <taxon>Zootermopsis</taxon>
    </lineage>
</organism>
<dbReference type="EMBL" id="KK853732">
    <property type="protein sequence ID" value="KDQ88827.1"/>
    <property type="molecule type" value="Genomic_DNA"/>
</dbReference>